<keyword evidence="4" id="KW-0067">ATP-binding</keyword>
<evidence type="ECO:0000256" key="1">
    <source>
        <dbReference type="ARBA" id="ARBA00022741"/>
    </source>
</evidence>
<dbReference type="Pfam" id="PF00271">
    <property type="entry name" value="Helicase_C"/>
    <property type="match status" value="1"/>
</dbReference>
<dbReference type="PROSITE" id="PS51194">
    <property type="entry name" value="HELICASE_CTER"/>
    <property type="match status" value="1"/>
</dbReference>
<dbReference type="Gene3D" id="3.40.50.300">
    <property type="entry name" value="P-loop containing nucleotide triphosphate hydrolases"/>
    <property type="match status" value="1"/>
</dbReference>
<dbReference type="PANTHER" id="PTHR10799">
    <property type="entry name" value="SNF2/RAD54 HELICASE FAMILY"/>
    <property type="match status" value="1"/>
</dbReference>
<dbReference type="EMBL" id="CP001824">
    <property type="protein sequence ID" value="ACZ40243.1"/>
    <property type="molecule type" value="Genomic_DNA"/>
</dbReference>
<evidence type="ECO:0000259" key="6">
    <source>
        <dbReference type="PROSITE" id="PS51192"/>
    </source>
</evidence>
<sequence length="1266" mass="144294">MPSLLRDYPFQISYGPADDRLHGFYIPALERSVRYDRAAGYFSSAALAVAAAGVARLIQNGGRMRLLVGASLDPDDIAAIQRGYDLAERIGQKFLALLQDPEDLLMRRRLEVLAWMVAAGTLEIRVVLPLGPDGAPLPGDTARDYYHAKEGIFTDAAGNQIAFSGSVNESEFGWRHNYEQFSVYKSWDGSAPYLAQVVQRFERLWDGTERDWIALPVPRAVRERLIDFRPEETPTRDPLEPDPVPVGIEEERVVYVVGSRADDDQRSRILVQYLRDAPFLPGAERLGSATAAVQPWPHQSRVSDAIVARFPERFLIADEVGLGKTIEAGLAIRQLLLSGRVRRCLILTPRSVMRQWQEELYEKFLLDVPRYDGGRFVTVFGEEREPTTPNPFDSEPILLASSQLVKRRERQSQVLAALPWDLVVVDEAHHARRKDFLSGRYRPNRLLELLRALRHRTQGMLLLTATPMQVDPVEVWDLLMLLGLGGRWGADERNFLRFFRELRKPFDEVDWDFVFEMVRDELGSGGQEDPLLTATALRRIGPVDWQRVRDVATTSSRAAIEIKRLSDEARAVAHQYAQRHTPLRRLMFRNTRALLREYARRGLIQAVIPRRDPQPIWIEMTPEERELYDRIEEYIAEFYARYERERRGLGFIMTVYRRRLTSSFAAIERSLARRLDFLRGQASDPGLTDDDLEEAELDWDMTEELPEALAEGYREEIRYVEDFLHDIRRLSSDSKRERLMTMLGEIFRERETVVIFTQYTDTMDDLREALREVYGNQVACYSGRGGEEWRDGEWVPTTKEEIKNAFREGERIKILLCTEAASEGLNLQTCGVLINYDMPWNPMRVEQRIGRVDRIGQQYPVVWVRNFFYADTIEARVYERLSDRIDWFTEVVGDLQPILTRVSRSIETLAMLGASEREQRLEAEIAALKADIDQQQVALMSLDDYLDQEPGAPPGGTPVELVDLERVLTQAPALRGRFKPHPDLPKVWLLAHGDGQVAVTFDREVFDAHPDTVRLLSYGDRLLDDLLSQVEPPARSDGDVGVLCCSADKPVPLRTYYQPDGERARALDRLVDLERALDGDLTWSPAARAAAEADFRRQLEDLAQREAMVAEQRREAERLSLEERARQLLLRAALIEIARGRTPDLFGDNRPWAFSEDAVRALAQRGFPFAPLLRLVDVTGLTPSPTDPYYQEIANASPESLTRRFAQLKDDATTLVKALAELRQSTPENDSKEPSSSATATLLAVTGEQQSPLAATTPIHTHTVDH</sequence>
<keyword evidence="2" id="KW-0378">Hydrolase</keyword>
<dbReference type="CDD" id="cd18011">
    <property type="entry name" value="DEXDc_RapA"/>
    <property type="match status" value="1"/>
</dbReference>
<dbReference type="OrthoDB" id="9814088at2"/>
<dbReference type="InterPro" id="IPR000330">
    <property type="entry name" value="SNF2_N"/>
</dbReference>
<evidence type="ECO:0000313" key="9">
    <source>
        <dbReference type="Proteomes" id="UP000002027"/>
    </source>
</evidence>
<reference evidence="8 9" key="2">
    <citation type="journal article" date="2010" name="Stand. Genomic Sci.">
        <title>Complete genome sequence of Desulfohalobium retbaense type strain (HR(100)).</title>
        <authorList>
            <person name="Spring S."/>
            <person name="Nolan M."/>
            <person name="Lapidus A."/>
            <person name="Glavina Del Rio T."/>
            <person name="Copeland A."/>
            <person name="Tice H."/>
            <person name="Cheng J.F."/>
            <person name="Lucas S."/>
            <person name="Land M."/>
            <person name="Chen F."/>
            <person name="Bruce D."/>
            <person name="Goodwin L."/>
            <person name="Pitluck S."/>
            <person name="Ivanova N."/>
            <person name="Mavromatis K."/>
            <person name="Mikhailova N."/>
            <person name="Pati A."/>
            <person name="Chen A."/>
            <person name="Palaniappan K."/>
            <person name="Hauser L."/>
            <person name="Chang Y.J."/>
            <person name="Jeffries C.D."/>
            <person name="Munk C."/>
            <person name="Kiss H."/>
            <person name="Chain P."/>
            <person name="Han C."/>
            <person name="Brettin T."/>
            <person name="Detter J.C."/>
            <person name="Schuler E."/>
            <person name="Goker M."/>
            <person name="Rohde M."/>
            <person name="Bristow J."/>
            <person name="Eisen J.A."/>
            <person name="Markowitz V."/>
            <person name="Hugenholtz P."/>
            <person name="Kyrpides N.C."/>
            <person name="Klenk H.P."/>
        </authorList>
    </citation>
    <scope>NUCLEOTIDE SEQUENCE [LARGE SCALE GENOMIC DNA]</scope>
    <source>
        <strain evidence="9">ATCC 49802 / DSM 20745 / S 6022</strain>
    </source>
</reference>
<accession>D1C8V0</accession>
<dbReference type="InParanoid" id="D1C8V0"/>
<keyword evidence="5" id="KW-0175">Coiled coil</keyword>
<dbReference type="InterPro" id="IPR027417">
    <property type="entry name" value="P-loop_NTPase"/>
</dbReference>
<keyword evidence="3 8" id="KW-0347">Helicase</keyword>
<dbReference type="GO" id="GO:0004386">
    <property type="term" value="F:helicase activity"/>
    <property type="evidence" value="ECO:0007669"/>
    <property type="project" value="UniProtKB-KW"/>
</dbReference>
<evidence type="ECO:0000313" key="8">
    <source>
        <dbReference type="EMBL" id="ACZ40243.1"/>
    </source>
</evidence>
<dbReference type="Proteomes" id="UP000002027">
    <property type="component" value="Chromosome 2"/>
</dbReference>
<dbReference type="SMART" id="SM00487">
    <property type="entry name" value="DEXDc"/>
    <property type="match status" value="1"/>
</dbReference>
<feature type="domain" description="Helicase C-terminal" evidence="7">
    <location>
        <begin position="739"/>
        <end position="896"/>
    </location>
</feature>
<dbReference type="CDD" id="cd09179">
    <property type="entry name" value="PLDc_N_DEXD_a"/>
    <property type="match status" value="1"/>
</dbReference>
<dbReference type="REBASE" id="22991">
    <property type="entry name" value="Sth20745ORF2829P"/>
</dbReference>
<dbReference type="SUPFAM" id="SSF52540">
    <property type="entry name" value="P-loop containing nucleoside triphosphate hydrolases"/>
    <property type="match status" value="2"/>
</dbReference>
<dbReference type="Pfam" id="PF00176">
    <property type="entry name" value="SNF2-rel_dom"/>
    <property type="match status" value="1"/>
</dbReference>
<dbReference type="FunCoup" id="D1C8V0">
    <property type="interactions" value="268"/>
</dbReference>
<evidence type="ECO:0000256" key="5">
    <source>
        <dbReference type="SAM" id="Coils"/>
    </source>
</evidence>
<keyword evidence="1" id="KW-0547">Nucleotide-binding</keyword>
<dbReference type="GO" id="GO:0016787">
    <property type="term" value="F:hydrolase activity"/>
    <property type="evidence" value="ECO:0007669"/>
    <property type="project" value="UniProtKB-KW"/>
</dbReference>
<dbReference type="InterPro" id="IPR057342">
    <property type="entry name" value="DEXDc_RapA"/>
</dbReference>
<organism evidence="8 9">
    <name type="scientific">Sphaerobacter thermophilus (strain ATCC 49802 / DSM 20745 / KCCM 41009 / NCIMB 13125 / S 6022)</name>
    <dbReference type="NCBI Taxonomy" id="479434"/>
    <lineage>
        <taxon>Bacteria</taxon>
        <taxon>Pseudomonadati</taxon>
        <taxon>Thermomicrobiota</taxon>
        <taxon>Thermomicrobia</taxon>
        <taxon>Sphaerobacterales</taxon>
        <taxon>Sphaerobacterineae</taxon>
        <taxon>Sphaerobacteraceae</taxon>
        <taxon>Sphaerobacter</taxon>
    </lineage>
</organism>
<feature type="coiled-coil region" evidence="5">
    <location>
        <begin position="911"/>
        <end position="938"/>
    </location>
</feature>
<keyword evidence="9" id="KW-1185">Reference proteome</keyword>
<dbReference type="eggNOG" id="COG0553">
    <property type="taxonomic scope" value="Bacteria"/>
</dbReference>
<dbReference type="RefSeq" id="WP_012873279.1">
    <property type="nucleotide sequence ID" value="NC_013524.1"/>
</dbReference>
<proteinExistence type="predicted"/>
<dbReference type="AlphaFoldDB" id="D1C8V0"/>
<dbReference type="Gene3D" id="3.40.50.10810">
    <property type="entry name" value="Tandem AAA-ATPase domain"/>
    <property type="match status" value="1"/>
</dbReference>
<evidence type="ECO:0000256" key="3">
    <source>
        <dbReference type="ARBA" id="ARBA00022806"/>
    </source>
</evidence>
<protein>
    <submittedName>
        <fullName evidence="8">Helicase domain protein</fullName>
    </submittedName>
</protein>
<dbReference type="InterPro" id="IPR014001">
    <property type="entry name" value="Helicase_ATP-bd"/>
</dbReference>
<dbReference type="STRING" id="479434.Sthe_2830"/>
<gene>
    <name evidence="8" type="ordered locus">Sthe_2830</name>
</gene>
<feature type="domain" description="Helicase ATP-binding" evidence="6">
    <location>
        <begin position="305"/>
        <end position="485"/>
    </location>
</feature>
<dbReference type="GO" id="GO:0005524">
    <property type="term" value="F:ATP binding"/>
    <property type="evidence" value="ECO:0007669"/>
    <property type="project" value="UniProtKB-KW"/>
</dbReference>
<dbReference type="SMART" id="SM00490">
    <property type="entry name" value="HELICc"/>
    <property type="match status" value="1"/>
</dbReference>
<evidence type="ECO:0000256" key="2">
    <source>
        <dbReference type="ARBA" id="ARBA00022801"/>
    </source>
</evidence>
<dbReference type="CDD" id="cd18793">
    <property type="entry name" value="SF2_C_SNF"/>
    <property type="match status" value="1"/>
</dbReference>
<dbReference type="InterPro" id="IPR001650">
    <property type="entry name" value="Helicase_C-like"/>
</dbReference>
<dbReference type="PROSITE" id="PS51192">
    <property type="entry name" value="HELICASE_ATP_BIND_1"/>
    <property type="match status" value="1"/>
</dbReference>
<evidence type="ECO:0000256" key="4">
    <source>
        <dbReference type="ARBA" id="ARBA00022840"/>
    </source>
</evidence>
<dbReference type="HOGENOM" id="CLU_006296_0_0_0"/>
<evidence type="ECO:0000259" key="7">
    <source>
        <dbReference type="PROSITE" id="PS51194"/>
    </source>
</evidence>
<dbReference type="KEGG" id="sti:Sthe_2830"/>
<reference evidence="9" key="1">
    <citation type="submission" date="2009-11" db="EMBL/GenBank/DDBJ databases">
        <title>The complete chromosome 2 of Sphaerobacter thermophilus DSM 20745.</title>
        <authorList>
            <person name="Lucas S."/>
            <person name="Copeland A."/>
            <person name="Lapidus A."/>
            <person name="Glavina del Rio T."/>
            <person name="Dalin E."/>
            <person name="Tice H."/>
            <person name="Bruce D."/>
            <person name="Goodwin L."/>
            <person name="Pitluck S."/>
            <person name="Kyrpides N."/>
            <person name="Mavromatis K."/>
            <person name="Ivanova N."/>
            <person name="Mikhailova N."/>
            <person name="LaButti K.M."/>
            <person name="Clum A."/>
            <person name="Sun H.I."/>
            <person name="Brettin T."/>
            <person name="Detter J.C."/>
            <person name="Han C."/>
            <person name="Larimer F."/>
            <person name="Land M."/>
            <person name="Hauser L."/>
            <person name="Markowitz V."/>
            <person name="Cheng J.F."/>
            <person name="Hugenholtz P."/>
            <person name="Woyke T."/>
            <person name="Wu D."/>
            <person name="Steenblock K."/>
            <person name="Schneider S."/>
            <person name="Pukall R."/>
            <person name="Goeker M."/>
            <person name="Klenk H.P."/>
            <person name="Eisen J.A."/>
        </authorList>
    </citation>
    <scope>NUCLEOTIDE SEQUENCE [LARGE SCALE GENOMIC DNA]</scope>
    <source>
        <strain evidence="9">ATCC 49802 / DSM 20745 / S 6022</strain>
    </source>
</reference>
<name>D1C8V0_SPHTD</name>
<dbReference type="InterPro" id="IPR049730">
    <property type="entry name" value="SNF2/RAD54-like_C"/>
</dbReference>
<dbReference type="InterPro" id="IPR038718">
    <property type="entry name" value="SNF2-like_sf"/>
</dbReference>